<evidence type="ECO:0000313" key="1">
    <source>
        <dbReference type="EMBL" id="JAH38763.1"/>
    </source>
</evidence>
<name>A0A0E9SE55_ANGAN</name>
<accession>A0A0E9SE55</accession>
<sequence>MTTCSYKPITNYHYKVIDLVYYFFSHQRDAREIINLKM</sequence>
<dbReference type="AlphaFoldDB" id="A0A0E9SE55"/>
<reference evidence="1" key="2">
    <citation type="journal article" date="2015" name="Fish Shellfish Immunol.">
        <title>Early steps in the European eel (Anguilla anguilla)-Vibrio vulnificus interaction in the gills: Role of the RtxA13 toxin.</title>
        <authorList>
            <person name="Callol A."/>
            <person name="Pajuelo D."/>
            <person name="Ebbesson L."/>
            <person name="Teles M."/>
            <person name="MacKenzie S."/>
            <person name="Amaro C."/>
        </authorList>
    </citation>
    <scope>NUCLEOTIDE SEQUENCE</scope>
</reference>
<proteinExistence type="predicted"/>
<reference evidence="1" key="1">
    <citation type="submission" date="2014-11" db="EMBL/GenBank/DDBJ databases">
        <authorList>
            <person name="Amaro Gonzalez C."/>
        </authorList>
    </citation>
    <scope>NUCLEOTIDE SEQUENCE</scope>
</reference>
<protein>
    <submittedName>
        <fullName evidence="1">Uncharacterized protein</fullName>
    </submittedName>
</protein>
<dbReference type="EMBL" id="GBXM01069814">
    <property type="protein sequence ID" value="JAH38763.1"/>
    <property type="molecule type" value="Transcribed_RNA"/>
</dbReference>
<organism evidence="1">
    <name type="scientific">Anguilla anguilla</name>
    <name type="common">European freshwater eel</name>
    <name type="synonym">Muraena anguilla</name>
    <dbReference type="NCBI Taxonomy" id="7936"/>
    <lineage>
        <taxon>Eukaryota</taxon>
        <taxon>Metazoa</taxon>
        <taxon>Chordata</taxon>
        <taxon>Craniata</taxon>
        <taxon>Vertebrata</taxon>
        <taxon>Euteleostomi</taxon>
        <taxon>Actinopterygii</taxon>
        <taxon>Neopterygii</taxon>
        <taxon>Teleostei</taxon>
        <taxon>Anguilliformes</taxon>
        <taxon>Anguillidae</taxon>
        <taxon>Anguilla</taxon>
    </lineage>
</organism>